<dbReference type="EMBL" id="VMNW02000143">
    <property type="protein sequence ID" value="KAA9149418.1"/>
    <property type="molecule type" value="Genomic_DNA"/>
</dbReference>
<dbReference type="OrthoDB" id="622550at2"/>
<evidence type="ECO:0000313" key="3">
    <source>
        <dbReference type="Proteomes" id="UP000319769"/>
    </source>
</evidence>
<accession>A0A5N0UJJ9</accession>
<organism evidence="2 3">
    <name type="scientific">Amycolatopsis acidicola</name>
    <dbReference type="NCBI Taxonomy" id="2596893"/>
    <lineage>
        <taxon>Bacteria</taxon>
        <taxon>Bacillati</taxon>
        <taxon>Actinomycetota</taxon>
        <taxon>Actinomycetes</taxon>
        <taxon>Pseudonocardiales</taxon>
        <taxon>Pseudonocardiaceae</taxon>
        <taxon>Amycolatopsis</taxon>
    </lineage>
</organism>
<comment type="caution">
    <text evidence="2">The sequence shown here is derived from an EMBL/GenBank/DDBJ whole genome shotgun (WGS) entry which is preliminary data.</text>
</comment>
<keyword evidence="1" id="KW-0732">Signal</keyword>
<feature type="signal peptide" evidence="1">
    <location>
        <begin position="1"/>
        <end position="38"/>
    </location>
</feature>
<dbReference type="RefSeq" id="WP_144759079.1">
    <property type="nucleotide sequence ID" value="NZ_VMNW02000143.1"/>
</dbReference>
<dbReference type="PROSITE" id="PS51318">
    <property type="entry name" value="TAT"/>
    <property type="match status" value="1"/>
</dbReference>
<dbReference type="InterPro" id="IPR006311">
    <property type="entry name" value="TAT_signal"/>
</dbReference>
<name>A0A5N0UJJ9_9PSEU</name>
<evidence type="ECO:0000313" key="2">
    <source>
        <dbReference type="EMBL" id="KAA9149418.1"/>
    </source>
</evidence>
<proteinExistence type="predicted"/>
<evidence type="ECO:0000256" key="1">
    <source>
        <dbReference type="SAM" id="SignalP"/>
    </source>
</evidence>
<sequence length="453" mass="46719">MSSSIENGHSKGFARRSFLAASAAAALASSALTGTAAAAGADAKNGLTAGAGKAAIAIPPELLPLDGFTTVHDDLYVRVLVLTSGATRAALVVLDLTSISAEAIAQIRQVVTKTAGVAATDIIVTVTHTFSAPHVLASTSSPGAATWVQNIVAAATSAAADAVKSARPARVGYGVGSADVNVNRNVETSAGWWLGTGEALPSDKSVNVARFDDLGGRPIAILVNYNVQSSVMMESVMAGGDLPITADLAGATVAHLEQQYDDVTGFFLVGACGDQAPGFRSKRYTIDKAGNWSQTDARDAGWLLLTVQGERLGTEAVRVSETIKTSTARTLKLVTDSVTVDAVVGGHPTAPTTSYTFVPAGTTQAPLWVLQVGEGAFAGAAPELSTSTALTIKKKSPLKYTFVLSMLEGGAKNMADRWNYQHLTYEAIDSSYAEGAAEALADRFGRVLNSLSK</sequence>
<reference evidence="2" key="1">
    <citation type="submission" date="2019-09" db="EMBL/GenBank/DDBJ databases">
        <authorList>
            <person name="Teo W.F.A."/>
            <person name="Duangmal K."/>
        </authorList>
    </citation>
    <scope>NUCLEOTIDE SEQUENCE [LARGE SCALE GENOMIC DNA]</scope>
    <source>
        <strain evidence="2">K81G1</strain>
    </source>
</reference>
<feature type="chain" id="PRO_5024317646" description="Neutral/alkaline non-lysosomal ceramidase N-terminal domain-containing protein" evidence="1">
    <location>
        <begin position="39"/>
        <end position="453"/>
    </location>
</feature>
<protein>
    <recommendedName>
        <fullName evidence="4">Neutral/alkaline non-lysosomal ceramidase N-terminal domain-containing protein</fullName>
    </recommendedName>
</protein>
<gene>
    <name evidence="2" type="ORF">FPZ12_043415</name>
</gene>
<evidence type="ECO:0008006" key="4">
    <source>
        <dbReference type="Google" id="ProtNLM"/>
    </source>
</evidence>
<dbReference type="Proteomes" id="UP000319769">
    <property type="component" value="Unassembled WGS sequence"/>
</dbReference>
<keyword evidence="3" id="KW-1185">Reference proteome</keyword>
<dbReference type="AlphaFoldDB" id="A0A5N0UJJ9"/>